<dbReference type="AlphaFoldDB" id="A0A1H0DX88"/>
<dbReference type="PANTHER" id="PTHR11070:SF2">
    <property type="entry name" value="ATP-DEPENDENT DNA HELICASE SRS2"/>
    <property type="match status" value="1"/>
</dbReference>
<evidence type="ECO:0000313" key="9">
    <source>
        <dbReference type="Proteomes" id="UP000199063"/>
    </source>
</evidence>
<dbReference type="GO" id="GO:0005524">
    <property type="term" value="F:ATP binding"/>
    <property type="evidence" value="ECO:0007669"/>
    <property type="project" value="UniProtKB-UniRule"/>
</dbReference>
<reference evidence="9" key="1">
    <citation type="submission" date="2016-10" db="EMBL/GenBank/DDBJ databases">
        <authorList>
            <person name="Varghese N."/>
            <person name="Submissions S."/>
        </authorList>
    </citation>
    <scope>NUCLEOTIDE SEQUENCE [LARGE SCALE GENOMIC DNA]</scope>
    <source>
        <strain evidence="9">CGMCC 4.7042</strain>
    </source>
</reference>
<dbReference type="Pfam" id="PF00580">
    <property type="entry name" value="UvrD-helicase"/>
    <property type="match status" value="1"/>
</dbReference>
<dbReference type="GO" id="GO:0003677">
    <property type="term" value="F:DNA binding"/>
    <property type="evidence" value="ECO:0007669"/>
    <property type="project" value="UniProtKB-KW"/>
</dbReference>
<dbReference type="SUPFAM" id="SSF52540">
    <property type="entry name" value="P-loop containing nucleoside triphosphate hydrolases"/>
    <property type="match status" value="1"/>
</dbReference>
<evidence type="ECO:0000256" key="1">
    <source>
        <dbReference type="ARBA" id="ARBA00022741"/>
    </source>
</evidence>
<name>A0A1H0DX88_9ACTN</name>
<evidence type="ECO:0000259" key="7">
    <source>
        <dbReference type="PROSITE" id="PS51198"/>
    </source>
</evidence>
<dbReference type="GO" id="GO:0043138">
    <property type="term" value="F:3'-5' DNA helicase activity"/>
    <property type="evidence" value="ECO:0007669"/>
    <property type="project" value="TreeGrafter"/>
</dbReference>
<evidence type="ECO:0000256" key="6">
    <source>
        <dbReference type="PROSITE-ProRule" id="PRU00560"/>
    </source>
</evidence>
<dbReference type="GO" id="GO:0000725">
    <property type="term" value="P:recombinational repair"/>
    <property type="evidence" value="ECO:0007669"/>
    <property type="project" value="TreeGrafter"/>
</dbReference>
<evidence type="ECO:0000256" key="5">
    <source>
        <dbReference type="ARBA" id="ARBA00023125"/>
    </source>
</evidence>
<dbReference type="GeneID" id="40834263"/>
<accession>A0A1H0DX88</accession>
<dbReference type="EMBL" id="FNHI01000037">
    <property type="protein sequence ID" value="SDN74631.1"/>
    <property type="molecule type" value="Genomic_DNA"/>
</dbReference>
<dbReference type="RefSeq" id="WP_167746186.1">
    <property type="nucleotide sequence ID" value="NZ_FNHI01000037.1"/>
</dbReference>
<organism evidence="8 9">
    <name type="scientific">Streptomyces wuyuanensis</name>
    <dbReference type="NCBI Taxonomy" id="1196353"/>
    <lineage>
        <taxon>Bacteria</taxon>
        <taxon>Bacillati</taxon>
        <taxon>Actinomycetota</taxon>
        <taxon>Actinomycetes</taxon>
        <taxon>Kitasatosporales</taxon>
        <taxon>Streptomycetaceae</taxon>
        <taxon>Streptomyces</taxon>
    </lineage>
</organism>
<feature type="domain" description="UvrD-like helicase ATP-binding" evidence="7">
    <location>
        <begin position="11"/>
        <end position="293"/>
    </location>
</feature>
<keyword evidence="5" id="KW-0238">DNA-binding</keyword>
<keyword evidence="4 6" id="KW-0067">ATP-binding</keyword>
<evidence type="ECO:0000256" key="4">
    <source>
        <dbReference type="ARBA" id="ARBA00022840"/>
    </source>
</evidence>
<dbReference type="Gene3D" id="1.10.10.160">
    <property type="match status" value="1"/>
</dbReference>
<sequence>MIPDETADDIQIAAEAQQRLAVQALAPAYVPACPGAGKTHVITLRHLQSPTRLLRQGRALISFTRVARDQMAQRCRQAGRSDLLHAPHFVGTLDSYLWEFLVKPLRATQPVPRLLESWSNVKAPVQGMDREISLHRFPMVLDPAVEPVRQGVAWNNVDRDTKRLLEKSEYDRGEWEAAALKTRDSWCKLGYFTGHEARYLALWNLRRPGRAAKLLPQLLSRFAEVVVDEAQDCSGADLAILEMLHDAGLPLVLVGDPDQAIYAWRGAQPAALQRLATKLTSAPVPLTGNWRSSPVICRLASTLRAGHRPPDTAVLREDDIPVVVLPTRFAGTGSNHRHASTSNGVVKAFRDVAQQYDIEAVDCLVTAYKYATLPGITREKQNTNQITSLAWARTVAHTEGATSAELTRACAVAVRVLFGYWFPGEVGSAERLCAAHGISLQQANRTAFTFLHSLPPPHKEWATDVWQAMKAWPAPSGVTPQHTKGRLAGAPVVARQAKATGVRTNIVHQLKGDEADAIMLILPDDGNVQRWAQGDPSADELLRVWYVAITRARRLATLAVPEEEAEDMAQMLTQYEVPVRIV</sequence>
<gene>
    <name evidence="8" type="ORF">SAMN05444921_13710</name>
</gene>
<keyword evidence="9" id="KW-1185">Reference proteome</keyword>
<dbReference type="Gene3D" id="3.40.50.300">
    <property type="entry name" value="P-loop containing nucleotide triphosphate hydrolases"/>
    <property type="match status" value="2"/>
</dbReference>
<dbReference type="InterPro" id="IPR013986">
    <property type="entry name" value="DExx_box_DNA_helicase_dom_sf"/>
</dbReference>
<dbReference type="InterPro" id="IPR014016">
    <property type="entry name" value="UvrD-like_ATP-bd"/>
</dbReference>
<dbReference type="PANTHER" id="PTHR11070">
    <property type="entry name" value="UVRD / RECB / PCRA DNA HELICASE FAMILY MEMBER"/>
    <property type="match status" value="1"/>
</dbReference>
<feature type="binding site" evidence="6">
    <location>
        <begin position="32"/>
        <end position="39"/>
    </location>
    <ligand>
        <name>ATP</name>
        <dbReference type="ChEBI" id="CHEBI:30616"/>
    </ligand>
</feature>
<evidence type="ECO:0000256" key="3">
    <source>
        <dbReference type="ARBA" id="ARBA00022806"/>
    </source>
</evidence>
<dbReference type="InterPro" id="IPR027417">
    <property type="entry name" value="P-loop_NTPase"/>
</dbReference>
<dbReference type="PROSITE" id="PS51198">
    <property type="entry name" value="UVRD_HELICASE_ATP_BIND"/>
    <property type="match status" value="1"/>
</dbReference>
<keyword evidence="2 6" id="KW-0378">Hydrolase</keyword>
<keyword evidence="3 6" id="KW-0347">Helicase</keyword>
<dbReference type="GO" id="GO:0016787">
    <property type="term" value="F:hydrolase activity"/>
    <property type="evidence" value="ECO:0007669"/>
    <property type="project" value="UniProtKB-UniRule"/>
</dbReference>
<protein>
    <submittedName>
        <fullName evidence="8">UvrD/REP helicase N-terminal domain-containing protein</fullName>
    </submittedName>
</protein>
<dbReference type="STRING" id="1196353.SAMN05444921_13710"/>
<dbReference type="InterPro" id="IPR000212">
    <property type="entry name" value="DNA_helicase_UvrD/REP"/>
</dbReference>
<evidence type="ECO:0000313" key="8">
    <source>
        <dbReference type="EMBL" id="SDN74631.1"/>
    </source>
</evidence>
<dbReference type="Proteomes" id="UP000199063">
    <property type="component" value="Unassembled WGS sequence"/>
</dbReference>
<evidence type="ECO:0000256" key="2">
    <source>
        <dbReference type="ARBA" id="ARBA00022801"/>
    </source>
</evidence>
<proteinExistence type="predicted"/>
<keyword evidence="1 6" id="KW-0547">Nucleotide-binding</keyword>